<gene>
    <name evidence="1" type="ORF">TDIB3V08_LOCUS3184</name>
</gene>
<protein>
    <submittedName>
        <fullName evidence="1">Uncharacterized protein</fullName>
    </submittedName>
</protein>
<reference evidence="1" key="1">
    <citation type="submission" date="2020-11" db="EMBL/GenBank/DDBJ databases">
        <authorList>
            <person name="Tran Van P."/>
        </authorList>
    </citation>
    <scope>NUCLEOTIDE SEQUENCE</scope>
</reference>
<accession>A0A7R8VFK5</accession>
<evidence type="ECO:0000313" key="1">
    <source>
        <dbReference type="EMBL" id="CAD7196858.1"/>
    </source>
</evidence>
<dbReference type="AlphaFoldDB" id="A0A7R8VFK5"/>
<proteinExistence type="predicted"/>
<sequence>MRNLKSTTMSHLCRQVSIESPGPTIKDCVFSFDVPMPDVPPRGARIKRAWTVSVKDKLKNNVTTVEIYVIHKNTYDHACGLVVRVPGYESRCLGFNPRCHLSLLRTNEELLG</sequence>
<dbReference type="EMBL" id="OA565362">
    <property type="protein sequence ID" value="CAD7196858.1"/>
    <property type="molecule type" value="Genomic_DNA"/>
</dbReference>
<name>A0A7R8VFK5_TIMDO</name>
<organism evidence="1">
    <name type="scientific">Timema douglasi</name>
    <name type="common">Walking stick</name>
    <dbReference type="NCBI Taxonomy" id="61478"/>
    <lineage>
        <taxon>Eukaryota</taxon>
        <taxon>Metazoa</taxon>
        <taxon>Ecdysozoa</taxon>
        <taxon>Arthropoda</taxon>
        <taxon>Hexapoda</taxon>
        <taxon>Insecta</taxon>
        <taxon>Pterygota</taxon>
        <taxon>Neoptera</taxon>
        <taxon>Polyneoptera</taxon>
        <taxon>Phasmatodea</taxon>
        <taxon>Timematodea</taxon>
        <taxon>Timematoidea</taxon>
        <taxon>Timematidae</taxon>
        <taxon>Timema</taxon>
    </lineage>
</organism>